<dbReference type="Pfam" id="PF13628">
    <property type="entry name" value="DUF4142"/>
    <property type="match status" value="1"/>
</dbReference>
<reference evidence="2" key="1">
    <citation type="submission" date="2021-02" db="EMBL/GenBank/DDBJ databases">
        <title>Skermanella TT6 skin isolate.</title>
        <authorList>
            <person name="Lee K."/>
            <person name="Ganzorig M."/>
        </authorList>
    </citation>
    <scope>NUCLEOTIDE SEQUENCE</scope>
    <source>
        <strain evidence="2">TT6</strain>
    </source>
</reference>
<organism evidence="2 3">
    <name type="scientific">Skermanella cutis</name>
    <dbReference type="NCBI Taxonomy" id="2775420"/>
    <lineage>
        <taxon>Bacteria</taxon>
        <taxon>Pseudomonadati</taxon>
        <taxon>Pseudomonadota</taxon>
        <taxon>Alphaproteobacteria</taxon>
        <taxon>Rhodospirillales</taxon>
        <taxon>Azospirillaceae</taxon>
        <taxon>Skermanella</taxon>
    </lineage>
</organism>
<dbReference type="EMBL" id="CP067420">
    <property type="protein sequence ID" value="QQP89201.1"/>
    <property type="molecule type" value="Genomic_DNA"/>
</dbReference>
<dbReference type="Gene3D" id="1.20.1260.10">
    <property type="match status" value="1"/>
</dbReference>
<dbReference type="PANTHER" id="PTHR38593">
    <property type="entry name" value="BLR2558 PROTEIN"/>
    <property type="match status" value="1"/>
</dbReference>
<proteinExistence type="predicted"/>
<dbReference type="InterPro" id="IPR025419">
    <property type="entry name" value="DUF4142"/>
</dbReference>
<feature type="domain" description="DUF4142" evidence="1">
    <location>
        <begin position="38"/>
        <end position="172"/>
    </location>
</feature>
<keyword evidence="3" id="KW-1185">Reference proteome</keyword>
<dbReference type="RefSeq" id="WP_201075172.1">
    <property type="nucleotide sequence ID" value="NZ_CP067420.1"/>
</dbReference>
<name>A0ABX7B4E4_9PROT</name>
<gene>
    <name evidence="2" type="ORF">IGS68_24950</name>
</gene>
<protein>
    <submittedName>
        <fullName evidence="2">DUF4142 domain-containing protein</fullName>
    </submittedName>
</protein>
<dbReference type="Proteomes" id="UP000595197">
    <property type="component" value="Chromosome"/>
</dbReference>
<evidence type="ECO:0000313" key="3">
    <source>
        <dbReference type="Proteomes" id="UP000595197"/>
    </source>
</evidence>
<evidence type="ECO:0000259" key="1">
    <source>
        <dbReference type="Pfam" id="PF13628"/>
    </source>
</evidence>
<sequence>MSHMRFGALALAAFVVSGCSTPFGLSNLGGETSSLSAADRTFISQAAYGSLAEVQLGELAQQQASSPQVREFGRTMVTEHTQMNEDLIRVASAKGVTPPSSPDPGRADVADMLEQLSGQEFDRQYIQQQLIDHQLSETLFENQAENGQDVELRQFARRYEPVIERHVEMLRRMSSQRVSSN</sequence>
<accession>A0ABX7B4E4</accession>
<dbReference type="PROSITE" id="PS51257">
    <property type="entry name" value="PROKAR_LIPOPROTEIN"/>
    <property type="match status" value="1"/>
</dbReference>
<dbReference type="PANTHER" id="PTHR38593:SF1">
    <property type="entry name" value="BLR2558 PROTEIN"/>
    <property type="match status" value="1"/>
</dbReference>
<dbReference type="InterPro" id="IPR012347">
    <property type="entry name" value="Ferritin-like"/>
</dbReference>
<evidence type="ECO:0000313" key="2">
    <source>
        <dbReference type="EMBL" id="QQP89201.1"/>
    </source>
</evidence>